<feature type="repeat" description="ANK" evidence="2">
    <location>
        <begin position="1013"/>
        <end position="1045"/>
    </location>
</feature>
<dbReference type="Gene3D" id="1.25.40.20">
    <property type="entry name" value="Ankyrin repeat-containing domain"/>
    <property type="match status" value="4"/>
</dbReference>
<evidence type="ECO:0000256" key="3">
    <source>
        <dbReference type="SAM" id="MobiDB-lite"/>
    </source>
</evidence>
<sequence>MSSQRRGFRDKFKLWRGSGASSASDPSQPTVALLVKHSPKPSLAKIGTDTNAFKVAWMKFLDRLPPEERKAFIDAHKSVSPEDLVQEISDLDRKDSQSVARSLVGPTKEFLTILDQLLATTSSFASLGIPDVASIIIGGARLIIKMALNYVNFFEKLTGMLEKLTAHLRHLQEASKLPEKMVLVQQSMADVYVGILKFYHQAYSVFKTRDHQEHTLGHIRRFGRVQWEPFDAKFGEIEEEIQSSLDVLSQAKGTEALHQISNLQSESTKQTRILSEDQRHNYFGWISPKDFDTIQREGLQKRWPGTGNWLLNHEKYKEWFHGQQPRVLWCHGRPGSGKSVLSSIVMDHIQKDRATSNAGVGKAFVSFRYDDMETQKPAKIIAAVLKQLSSQLKSFPVDLADFLSAHFETHRFPSPEATTEMISKLNSLFSKTFIVMDALDECEERPRAEIFQFISRSEAKFFITSRPESSIRETFNFEKITNLEIKTADTRNDIEEYIRGELESRTQPPTPGERNNQRRFRVTDVETKDLIYKELVDHANGVFLWVKLQLDNIFRQANREDVLEVLSTLPRDLFQTYDRILGRIEQESKPLQILALKSLMWALKVKDWLPFEMGSLVCAIATDSEFTTFGQILEKCEKYTKQDILDTCQNLLVLENGAVRPVHYSLAEFFEQEKAIKDGAFAELQDQQLMESKMAKVCLVFLKLYHSEDGPVKWQKKSWDDRFGFHSYCARYFDEHITSAAKEHFEDIRGHLDSLLSMDASTLGSIARKRNHFSAREATAMDLIHITQLYKLSAVAEDERWNTPALHQWTLCAACTTGSIDRVRKLLDYEIIAVPDCSSPLAAIMPYAHQGRDMIELLLNSGVAGANEPYFSGTILEHACDFSSVQVVETLLSHGAKGIEGDSTFSKALDTAAKREDNGVARFLLNMQVRPRSRTLWNAMIANSEELVYSILEKGVNPNANTFQPDVLMGQETIYGDSVPNQSPLYYAAYQGRVEIMRHLLHFGAEVDVKGPDMGTALHAAALSGSLPAVQLLLEHSADINASDGTVGSPLIYSAFRNHEVISRALIDAGADINQSCQTLMLHAACDGGDLSLVRLLLDRGADVHELQPTLLYDTPRSDKLSTIKLEGTKRTVLEAAFAGDFNKERLEIVELLINSGVDINASSETGTALSTLCLLRTNDTDLQVEAVKLLLAAGAEANTAIGKWTSVLEAASKGGNEKVVKLLLSARQFSQSQVDMALQAAMYNEKGTIVRILLSHGALPREVQEANPYFRIGELPLSSASFSGQTEIVDALITAGANVDKPDLFGSPLESALYRFQRTTEYEGIEMQIRLAKTIKRLRKAKAVEPEDDCHVGVVCYGPFCYQSYPHDLWERTHPRQHWINGVRYKCSECRYNLCRKCKEEEDLQGETGDEEEISEEDSVSDQCRHEHKMIEMATRDIESERLFVELYSERSEI</sequence>
<evidence type="ECO:0000313" key="6">
    <source>
        <dbReference type="Proteomes" id="UP001360953"/>
    </source>
</evidence>
<dbReference type="PROSITE" id="PS50297">
    <property type="entry name" value="ANK_REP_REGION"/>
    <property type="match status" value="4"/>
</dbReference>
<gene>
    <name evidence="5" type="ORF">J3D65DRAFT_604938</name>
</gene>
<feature type="repeat" description="ANK" evidence="2">
    <location>
        <begin position="1273"/>
        <end position="1305"/>
    </location>
</feature>
<proteinExistence type="predicted"/>
<evidence type="ECO:0000313" key="5">
    <source>
        <dbReference type="EMBL" id="KAK7533892.1"/>
    </source>
</evidence>
<accession>A0ABR1LF98</accession>
<dbReference type="PANTHER" id="PTHR10039">
    <property type="entry name" value="AMELOGENIN"/>
    <property type="match status" value="1"/>
</dbReference>
<dbReference type="SUPFAM" id="SSF52540">
    <property type="entry name" value="P-loop containing nucleoside triphosphate hydrolases"/>
    <property type="match status" value="1"/>
</dbReference>
<feature type="compositionally biased region" description="Acidic residues" evidence="3">
    <location>
        <begin position="1407"/>
        <end position="1421"/>
    </location>
</feature>
<feature type="compositionally biased region" description="Polar residues" evidence="3">
    <location>
        <begin position="19"/>
        <end position="29"/>
    </location>
</feature>
<feature type="domain" description="Nephrocystin 3-like N-terminal" evidence="4">
    <location>
        <begin position="305"/>
        <end position="466"/>
    </location>
</feature>
<dbReference type="InterPro" id="IPR056884">
    <property type="entry name" value="NPHP3-like_N"/>
</dbReference>
<dbReference type="PROSITE" id="PS50088">
    <property type="entry name" value="ANK_REPEAT"/>
    <property type="match status" value="4"/>
</dbReference>
<feature type="region of interest" description="Disordered" evidence="3">
    <location>
        <begin position="1"/>
        <end position="29"/>
    </location>
</feature>
<feature type="repeat" description="ANK" evidence="2">
    <location>
        <begin position="1082"/>
        <end position="1109"/>
    </location>
</feature>
<dbReference type="PANTHER" id="PTHR10039:SF16">
    <property type="entry name" value="GPI INOSITOL-DEACYLASE"/>
    <property type="match status" value="1"/>
</dbReference>
<name>A0ABR1LF98_9PEZI</name>
<feature type="repeat" description="ANK" evidence="2">
    <location>
        <begin position="980"/>
        <end position="1012"/>
    </location>
</feature>
<keyword evidence="6" id="KW-1185">Reference proteome</keyword>
<dbReference type="Gene3D" id="3.40.50.300">
    <property type="entry name" value="P-loop containing nucleotide triphosphate hydrolases"/>
    <property type="match status" value="1"/>
</dbReference>
<dbReference type="EMBL" id="JBBPEH010000009">
    <property type="protein sequence ID" value="KAK7533892.1"/>
    <property type="molecule type" value="Genomic_DNA"/>
</dbReference>
<comment type="caution">
    <text evidence="5">The sequence shown here is derived from an EMBL/GenBank/DDBJ whole genome shotgun (WGS) entry which is preliminary data.</text>
</comment>
<dbReference type="Pfam" id="PF00023">
    <property type="entry name" value="Ank"/>
    <property type="match status" value="1"/>
</dbReference>
<reference evidence="5 6" key="1">
    <citation type="submission" date="2024-04" db="EMBL/GenBank/DDBJ databases">
        <title>Phyllosticta paracitricarpa is synonymous to the EU quarantine fungus P. citricarpa based on phylogenomic analyses.</title>
        <authorList>
            <consortium name="Lawrence Berkeley National Laboratory"/>
            <person name="Van ingen-buijs V.A."/>
            <person name="Van westerhoven A.C."/>
            <person name="Haridas S."/>
            <person name="Skiadas P."/>
            <person name="Martin F."/>
            <person name="Groenewald J.Z."/>
            <person name="Crous P.W."/>
            <person name="Seidl M.F."/>
        </authorList>
    </citation>
    <scope>NUCLEOTIDE SEQUENCE [LARGE SCALE GENOMIC DNA]</scope>
    <source>
        <strain evidence="5 6">CPC 17464</strain>
    </source>
</reference>
<evidence type="ECO:0000256" key="2">
    <source>
        <dbReference type="PROSITE-ProRule" id="PRU00023"/>
    </source>
</evidence>
<dbReference type="SMART" id="SM00248">
    <property type="entry name" value="ANK"/>
    <property type="match status" value="10"/>
</dbReference>
<dbReference type="InterPro" id="IPR002110">
    <property type="entry name" value="Ankyrin_rpt"/>
</dbReference>
<evidence type="ECO:0000259" key="4">
    <source>
        <dbReference type="Pfam" id="PF24883"/>
    </source>
</evidence>
<dbReference type="Proteomes" id="UP001360953">
    <property type="component" value="Unassembled WGS sequence"/>
</dbReference>
<dbReference type="InterPro" id="IPR036770">
    <property type="entry name" value="Ankyrin_rpt-contain_sf"/>
</dbReference>
<dbReference type="RefSeq" id="XP_066652931.1">
    <property type="nucleotide sequence ID" value="XM_066798313.1"/>
</dbReference>
<dbReference type="InterPro" id="IPR027417">
    <property type="entry name" value="P-loop_NTPase"/>
</dbReference>
<dbReference type="GeneID" id="92031219"/>
<dbReference type="Pfam" id="PF24883">
    <property type="entry name" value="NPHP3_N"/>
    <property type="match status" value="1"/>
</dbReference>
<evidence type="ECO:0000256" key="1">
    <source>
        <dbReference type="ARBA" id="ARBA00022737"/>
    </source>
</evidence>
<keyword evidence="2" id="KW-0040">ANK repeat</keyword>
<organism evidence="5 6">
    <name type="scientific">Phyllosticta citribraziliensis</name>
    <dbReference type="NCBI Taxonomy" id="989973"/>
    <lineage>
        <taxon>Eukaryota</taxon>
        <taxon>Fungi</taxon>
        <taxon>Dikarya</taxon>
        <taxon>Ascomycota</taxon>
        <taxon>Pezizomycotina</taxon>
        <taxon>Dothideomycetes</taxon>
        <taxon>Dothideomycetes incertae sedis</taxon>
        <taxon>Botryosphaeriales</taxon>
        <taxon>Phyllostictaceae</taxon>
        <taxon>Phyllosticta</taxon>
    </lineage>
</organism>
<keyword evidence="1" id="KW-0677">Repeat</keyword>
<dbReference type="Pfam" id="PF12796">
    <property type="entry name" value="Ank_2"/>
    <property type="match status" value="2"/>
</dbReference>
<dbReference type="SUPFAM" id="SSF48403">
    <property type="entry name" value="Ankyrin repeat"/>
    <property type="match status" value="2"/>
</dbReference>
<protein>
    <recommendedName>
        <fullName evidence="4">Nephrocystin 3-like N-terminal domain-containing protein</fullName>
    </recommendedName>
</protein>
<dbReference type="PRINTS" id="PR01415">
    <property type="entry name" value="ANKYRIN"/>
</dbReference>
<feature type="region of interest" description="Disordered" evidence="3">
    <location>
        <begin position="1407"/>
        <end position="1426"/>
    </location>
</feature>